<dbReference type="InterPro" id="IPR011029">
    <property type="entry name" value="DEATH-like_dom_sf"/>
</dbReference>
<evidence type="ECO:0000256" key="3">
    <source>
        <dbReference type="ARBA" id="ARBA00022588"/>
    </source>
</evidence>
<evidence type="ECO:0000256" key="4">
    <source>
        <dbReference type="ARBA" id="ARBA00022859"/>
    </source>
</evidence>
<dbReference type="Gene3D" id="1.10.533.10">
    <property type="entry name" value="Death Domain, Fas"/>
    <property type="match status" value="1"/>
</dbReference>
<evidence type="ECO:0000256" key="2">
    <source>
        <dbReference type="ARBA" id="ARBA00022490"/>
    </source>
</evidence>
<keyword evidence="3" id="KW-0399">Innate immunity</keyword>
<reference evidence="7 8" key="1">
    <citation type="submission" date="2018-10" db="EMBL/GenBank/DDBJ databases">
        <title>Genome assembly for a Yunnan-Guizhou Plateau 3E fish, Anabarilius grahami (Regan), and its evolutionary and genetic applications.</title>
        <authorList>
            <person name="Jiang W."/>
        </authorList>
    </citation>
    <scope>NUCLEOTIDE SEQUENCE [LARGE SCALE GENOMIC DNA]</scope>
    <source>
        <strain evidence="7">AG-KIZ</strain>
        <tissue evidence="7">Muscle</tissue>
    </source>
</reference>
<dbReference type="GO" id="GO:0006954">
    <property type="term" value="P:inflammatory response"/>
    <property type="evidence" value="ECO:0007669"/>
    <property type="project" value="UniProtKB-KW"/>
</dbReference>
<dbReference type="PROSITE" id="PS50209">
    <property type="entry name" value="CARD"/>
    <property type="match status" value="1"/>
</dbReference>
<dbReference type="AlphaFoldDB" id="A0A3N0Z5F4"/>
<dbReference type="GO" id="GO:0045087">
    <property type="term" value="P:innate immune response"/>
    <property type="evidence" value="ECO:0007669"/>
    <property type="project" value="UniProtKB-KW"/>
</dbReference>
<dbReference type="EMBL" id="RJVU01012184">
    <property type="protein sequence ID" value="ROL53178.1"/>
    <property type="molecule type" value="Genomic_DNA"/>
</dbReference>
<dbReference type="GO" id="GO:0005829">
    <property type="term" value="C:cytosol"/>
    <property type="evidence" value="ECO:0007669"/>
    <property type="project" value="UniProtKB-SubCell"/>
</dbReference>
<evidence type="ECO:0000256" key="1">
    <source>
        <dbReference type="ARBA" id="ARBA00004514"/>
    </source>
</evidence>
<proteinExistence type="predicted"/>
<dbReference type="PANTHER" id="PTHR46985:SF2">
    <property type="entry name" value="APOPTOSIS-ASSOCIATED SPECK-LIKE PROTEIN CONTAINING A CARD"/>
    <property type="match status" value="1"/>
</dbReference>
<dbReference type="OrthoDB" id="8891580at2759"/>
<gene>
    <name evidence="7" type="ORF">DPX16_0056</name>
</gene>
<organism evidence="7 8">
    <name type="scientific">Anabarilius grahami</name>
    <name type="common">Kanglang fish</name>
    <name type="synonym">Barilius grahami</name>
    <dbReference type="NCBI Taxonomy" id="495550"/>
    <lineage>
        <taxon>Eukaryota</taxon>
        <taxon>Metazoa</taxon>
        <taxon>Chordata</taxon>
        <taxon>Craniata</taxon>
        <taxon>Vertebrata</taxon>
        <taxon>Euteleostomi</taxon>
        <taxon>Actinopterygii</taxon>
        <taxon>Neopterygii</taxon>
        <taxon>Teleostei</taxon>
        <taxon>Ostariophysi</taxon>
        <taxon>Cypriniformes</taxon>
        <taxon>Xenocyprididae</taxon>
        <taxon>Xenocypridinae</taxon>
        <taxon>Xenocypridinae incertae sedis</taxon>
        <taxon>Anabarilius</taxon>
    </lineage>
</organism>
<dbReference type="PANTHER" id="PTHR46985">
    <property type="entry name" value="NACHT, LRR AND PYD DOMAINS-CONTAINING PROTEIN 1"/>
    <property type="match status" value="1"/>
</dbReference>
<comment type="caution">
    <text evidence="7">The sequence shown here is derived from an EMBL/GenBank/DDBJ whole genome shotgun (WGS) entry which is preliminary data.</text>
</comment>
<dbReference type="Proteomes" id="UP000281406">
    <property type="component" value="Unassembled WGS sequence"/>
</dbReference>
<keyword evidence="8" id="KW-1185">Reference proteome</keyword>
<evidence type="ECO:0000256" key="5">
    <source>
        <dbReference type="ARBA" id="ARBA00023198"/>
    </source>
</evidence>
<name>A0A3N0Z5F4_ANAGA</name>
<comment type="subcellular location">
    <subcellularLocation>
        <location evidence="1">Cytoplasm</location>
        <location evidence="1">Cytosol</location>
    </subcellularLocation>
</comment>
<keyword evidence="4" id="KW-0391">Immunity</keyword>
<dbReference type="GO" id="GO:0042981">
    <property type="term" value="P:regulation of apoptotic process"/>
    <property type="evidence" value="ECO:0007669"/>
    <property type="project" value="InterPro"/>
</dbReference>
<dbReference type="SUPFAM" id="SSF47986">
    <property type="entry name" value="DEATH domain"/>
    <property type="match status" value="1"/>
</dbReference>
<evidence type="ECO:0000313" key="8">
    <source>
        <dbReference type="Proteomes" id="UP000281406"/>
    </source>
</evidence>
<dbReference type="Pfam" id="PF00619">
    <property type="entry name" value="CARD"/>
    <property type="match status" value="1"/>
</dbReference>
<keyword evidence="5" id="KW-0395">Inflammatory response</keyword>
<evidence type="ECO:0000313" key="7">
    <source>
        <dbReference type="EMBL" id="ROL53178.1"/>
    </source>
</evidence>
<keyword evidence="2" id="KW-0963">Cytoplasm</keyword>
<dbReference type="InterPro" id="IPR001315">
    <property type="entry name" value="CARD"/>
</dbReference>
<feature type="domain" description="CARD" evidence="6">
    <location>
        <begin position="1"/>
        <end position="84"/>
    </location>
</feature>
<dbReference type="InterPro" id="IPR051249">
    <property type="entry name" value="NLRP_Inflammasome"/>
</dbReference>
<evidence type="ECO:0000259" key="6">
    <source>
        <dbReference type="PROSITE" id="PS50209"/>
    </source>
</evidence>
<accession>A0A3N0Z5F4</accession>
<sequence length="91" mass="10868">MFLANHRTELIQRVTRVMPIVDELLAQHKLNYQTYARIRRAPTNQEQMTELYKALDEGEYDNTAFYSALRKYEPHLFCYLGKDLTENKLKV</sequence>
<protein>
    <submittedName>
        <fullName evidence="7">NACHT, LRR and PYD domains-containing protein 1a</fullName>
    </submittedName>
</protein>